<keyword evidence="3" id="KW-1185">Reference proteome</keyword>
<feature type="compositionally biased region" description="Pro residues" evidence="1">
    <location>
        <begin position="1"/>
        <end position="15"/>
    </location>
</feature>
<dbReference type="EMBL" id="JAWWNJ010000121">
    <property type="protein sequence ID" value="KAK6988586.1"/>
    <property type="molecule type" value="Genomic_DNA"/>
</dbReference>
<gene>
    <name evidence="2" type="ORF">R3P38DRAFT_3228511</name>
</gene>
<evidence type="ECO:0000313" key="3">
    <source>
        <dbReference type="Proteomes" id="UP001362999"/>
    </source>
</evidence>
<feature type="compositionally biased region" description="Basic and acidic residues" evidence="1">
    <location>
        <begin position="48"/>
        <end position="57"/>
    </location>
</feature>
<protein>
    <submittedName>
        <fullName evidence="2">Uncharacterized protein</fullName>
    </submittedName>
</protein>
<organism evidence="2 3">
    <name type="scientific">Favolaschia claudopus</name>
    <dbReference type="NCBI Taxonomy" id="2862362"/>
    <lineage>
        <taxon>Eukaryota</taxon>
        <taxon>Fungi</taxon>
        <taxon>Dikarya</taxon>
        <taxon>Basidiomycota</taxon>
        <taxon>Agaricomycotina</taxon>
        <taxon>Agaricomycetes</taxon>
        <taxon>Agaricomycetidae</taxon>
        <taxon>Agaricales</taxon>
        <taxon>Marasmiineae</taxon>
        <taxon>Mycenaceae</taxon>
        <taxon>Favolaschia</taxon>
    </lineage>
</organism>
<sequence length="180" mass="20470">MPPKSDSPLDSPPPYDDSDAGGVNNDHSDGENSSHPSMPSLVSISDDDSNHGIDDITARLQTMSTTPRAPRAMLNSTNGAPRRARDFLADSASELNGPHRASARLARRALNAALVDRLNNPPPLHIRRANNRYARRTRHSHRHPRTFNGLILYTLMQRLRRLQRDNRRLRRRAERRPRRR</sequence>
<dbReference type="AlphaFoldDB" id="A0AAV9ZQH0"/>
<feature type="region of interest" description="Disordered" evidence="1">
    <location>
        <begin position="1"/>
        <end position="81"/>
    </location>
</feature>
<accession>A0AAV9ZQH0</accession>
<comment type="caution">
    <text evidence="2">The sequence shown here is derived from an EMBL/GenBank/DDBJ whole genome shotgun (WGS) entry which is preliminary data.</text>
</comment>
<proteinExistence type="predicted"/>
<evidence type="ECO:0000256" key="1">
    <source>
        <dbReference type="SAM" id="MobiDB-lite"/>
    </source>
</evidence>
<evidence type="ECO:0000313" key="2">
    <source>
        <dbReference type="EMBL" id="KAK6988586.1"/>
    </source>
</evidence>
<feature type="compositionally biased region" description="Polar residues" evidence="1">
    <location>
        <begin position="33"/>
        <end position="43"/>
    </location>
</feature>
<name>A0AAV9ZQH0_9AGAR</name>
<reference evidence="2 3" key="1">
    <citation type="journal article" date="2024" name="J Genomics">
        <title>Draft genome sequencing and assembly of Favolaschia claudopus CIRM-BRFM 2984 isolated from oak limbs.</title>
        <authorList>
            <person name="Navarro D."/>
            <person name="Drula E."/>
            <person name="Chaduli D."/>
            <person name="Cazenave R."/>
            <person name="Ahrendt S."/>
            <person name="Wang J."/>
            <person name="Lipzen A."/>
            <person name="Daum C."/>
            <person name="Barry K."/>
            <person name="Grigoriev I.V."/>
            <person name="Favel A."/>
            <person name="Rosso M.N."/>
            <person name="Martin F."/>
        </authorList>
    </citation>
    <scope>NUCLEOTIDE SEQUENCE [LARGE SCALE GENOMIC DNA]</scope>
    <source>
        <strain evidence="2 3">CIRM-BRFM 2984</strain>
    </source>
</reference>
<dbReference type="Proteomes" id="UP001362999">
    <property type="component" value="Unassembled WGS sequence"/>
</dbReference>